<dbReference type="GO" id="GO:0061605">
    <property type="term" value="F:molybdopterin-synthase adenylyltransferase activity"/>
    <property type="evidence" value="ECO:0007669"/>
    <property type="project" value="UniProtKB-EC"/>
</dbReference>
<keyword evidence="5" id="KW-0067">ATP-binding</keyword>
<sequence>MANLSSDELLRYSRHLVMPEVTLAGQERLKDARVLCVGAGGLGSPLTLYLAAAGIGTLGLVEFDVVDASNIQRQVLYSSADVGRPKLEAAVERLAQLNPHIQLIPHPEQLTADNVTAIAAGYDILVDGSDNFPSRYLLNDAAVLAGKPLVHASVFRFEGQLSVFDAVRGPCYRCLFPEPPPAELVPSCAEGGVMGMLPGILGSMQALEVVKLILDRGQTLVGRLLLFDGLAASWRELPVKKDPQCAICGTQPSISVPAAPPAACADRPDNTGTTEVPLVSVEEVAARITAQRPCA</sequence>
<dbReference type="GO" id="GO:0005829">
    <property type="term" value="C:cytosol"/>
    <property type="evidence" value="ECO:0007669"/>
    <property type="project" value="TreeGrafter"/>
</dbReference>
<feature type="domain" description="THIF-type NAD/FAD binding fold" evidence="14">
    <location>
        <begin position="12"/>
        <end position="245"/>
    </location>
</feature>
<evidence type="ECO:0000313" key="15">
    <source>
        <dbReference type="EMBL" id="QIB65093.1"/>
    </source>
</evidence>
<keyword evidence="4" id="KW-0547">Nucleotide-binding</keyword>
<dbReference type="GO" id="GO:0008641">
    <property type="term" value="F:ubiquitin-like modifier activating enzyme activity"/>
    <property type="evidence" value="ECO:0007669"/>
    <property type="project" value="InterPro"/>
</dbReference>
<comment type="pathway">
    <text evidence="1">Cofactor biosynthesis; molybdopterin biosynthesis.</text>
</comment>
<dbReference type="PANTHER" id="PTHR10953">
    <property type="entry name" value="UBIQUITIN-ACTIVATING ENZYME E1"/>
    <property type="match status" value="1"/>
</dbReference>
<comment type="subunit">
    <text evidence="8">Homodimer. Forms a stable heterotetrameric complex of 2 MoeB and 2 MoaD during adenylation of MoaD.</text>
</comment>
<evidence type="ECO:0000256" key="5">
    <source>
        <dbReference type="ARBA" id="ARBA00022840"/>
    </source>
</evidence>
<keyword evidence="3 15" id="KW-0808">Transferase</keyword>
<dbReference type="FunFam" id="3.40.50.720:FF:000033">
    <property type="entry name" value="Adenylyltransferase and sulfurtransferase MOCS3"/>
    <property type="match status" value="1"/>
</dbReference>
<evidence type="ECO:0000256" key="11">
    <source>
        <dbReference type="ARBA" id="ARBA00075110"/>
    </source>
</evidence>
<gene>
    <name evidence="15" type="primary">moeB</name>
    <name evidence="15" type="ORF">G3T16_06445</name>
</gene>
<evidence type="ECO:0000256" key="7">
    <source>
        <dbReference type="ARBA" id="ARBA00055169"/>
    </source>
</evidence>
<accession>A0A6C0TZY3</accession>
<evidence type="ECO:0000256" key="4">
    <source>
        <dbReference type="ARBA" id="ARBA00022741"/>
    </source>
</evidence>
<dbReference type="Gene3D" id="3.40.50.720">
    <property type="entry name" value="NAD(P)-binding Rossmann-like Domain"/>
    <property type="match status" value="1"/>
</dbReference>
<dbReference type="RefSeq" id="WP_163494335.1">
    <property type="nucleotide sequence ID" value="NZ_CP048711.1"/>
</dbReference>
<evidence type="ECO:0000256" key="8">
    <source>
        <dbReference type="ARBA" id="ARBA00063809"/>
    </source>
</evidence>
<evidence type="ECO:0000256" key="3">
    <source>
        <dbReference type="ARBA" id="ARBA00022679"/>
    </source>
</evidence>
<comment type="catalytic activity">
    <reaction evidence="6">
        <text>[molybdopterin-synthase sulfur-carrier protein]-C-terminal Gly-Gly + ATP + H(+) = [molybdopterin-synthase sulfur-carrier protein]-C-terminal Gly-Gly-AMP + diphosphate</text>
        <dbReference type="Rhea" id="RHEA:43616"/>
        <dbReference type="Rhea" id="RHEA-COMP:12159"/>
        <dbReference type="Rhea" id="RHEA-COMP:12202"/>
        <dbReference type="ChEBI" id="CHEBI:15378"/>
        <dbReference type="ChEBI" id="CHEBI:30616"/>
        <dbReference type="ChEBI" id="CHEBI:33019"/>
        <dbReference type="ChEBI" id="CHEBI:90618"/>
        <dbReference type="ChEBI" id="CHEBI:90778"/>
        <dbReference type="EC" id="2.7.7.80"/>
    </reaction>
</comment>
<dbReference type="KEGG" id="kim:G3T16_06445"/>
<protein>
    <recommendedName>
        <fullName evidence="10">Molybdopterin-synthase adenylyltransferase</fullName>
        <ecNumber evidence="9">2.7.7.80</ecNumber>
    </recommendedName>
    <alternativeName>
        <fullName evidence="13">MoaD protein adenylase</fullName>
    </alternativeName>
    <alternativeName>
        <fullName evidence="11">Molybdopterin-converting factor subunit 1 adenylase</fullName>
    </alternativeName>
    <alternativeName>
        <fullName evidence="12">Sulfur carrier protein MoaD adenylyltransferase</fullName>
    </alternativeName>
</protein>
<dbReference type="InterPro" id="IPR035985">
    <property type="entry name" value="Ubiquitin-activating_enz"/>
</dbReference>
<evidence type="ECO:0000256" key="6">
    <source>
        <dbReference type="ARBA" id="ARBA00052218"/>
    </source>
</evidence>
<evidence type="ECO:0000256" key="10">
    <source>
        <dbReference type="ARBA" id="ARBA00073635"/>
    </source>
</evidence>
<reference evidence="15 16" key="1">
    <citation type="submission" date="2020-02" db="EMBL/GenBank/DDBJ databases">
        <title>Genome sequencing for Kineobactrum sp. M2.</title>
        <authorList>
            <person name="Park S.-J."/>
        </authorList>
    </citation>
    <scope>NUCLEOTIDE SEQUENCE [LARGE SCALE GENOMIC DNA]</scope>
    <source>
        <strain evidence="15 16">M2</strain>
    </source>
</reference>
<dbReference type="GO" id="GO:0004792">
    <property type="term" value="F:thiosulfate-cyanide sulfurtransferase activity"/>
    <property type="evidence" value="ECO:0007669"/>
    <property type="project" value="TreeGrafter"/>
</dbReference>
<comment type="function">
    <text evidence="7">Catalyzes the adenylation by ATP of the carboxyl group of the C-terminal glycine of sulfur carrier protein MoaD.</text>
</comment>
<evidence type="ECO:0000256" key="1">
    <source>
        <dbReference type="ARBA" id="ARBA00005046"/>
    </source>
</evidence>
<dbReference type="GO" id="GO:0008146">
    <property type="term" value="F:sulfotransferase activity"/>
    <property type="evidence" value="ECO:0007669"/>
    <property type="project" value="TreeGrafter"/>
</dbReference>
<evidence type="ECO:0000259" key="14">
    <source>
        <dbReference type="Pfam" id="PF00899"/>
    </source>
</evidence>
<evidence type="ECO:0000313" key="16">
    <source>
        <dbReference type="Proteomes" id="UP000477680"/>
    </source>
</evidence>
<dbReference type="GO" id="GO:0005524">
    <property type="term" value="F:ATP binding"/>
    <property type="evidence" value="ECO:0007669"/>
    <property type="project" value="UniProtKB-KW"/>
</dbReference>
<dbReference type="InterPro" id="IPR045886">
    <property type="entry name" value="ThiF/MoeB/HesA"/>
</dbReference>
<keyword evidence="15" id="KW-0548">Nucleotidyltransferase</keyword>
<dbReference type="PANTHER" id="PTHR10953:SF102">
    <property type="entry name" value="ADENYLYLTRANSFERASE AND SULFURTRANSFERASE MOCS3"/>
    <property type="match status" value="1"/>
</dbReference>
<dbReference type="NCBIfam" id="NF004281">
    <property type="entry name" value="PRK05690.1"/>
    <property type="match status" value="1"/>
</dbReference>
<keyword evidence="16" id="KW-1185">Reference proteome</keyword>
<dbReference type="AlphaFoldDB" id="A0A6C0TZY3"/>
<dbReference type="EMBL" id="CP048711">
    <property type="protein sequence ID" value="QIB65093.1"/>
    <property type="molecule type" value="Genomic_DNA"/>
</dbReference>
<comment type="similarity">
    <text evidence="2">Belongs to the HesA/MoeB/ThiF family.</text>
</comment>
<dbReference type="InterPro" id="IPR000594">
    <property type="entry name" value="ThiF_NAD_FAD-bd"/>
</dbReference>
<evidence type="ECO:0000256" key="12">
    <source>
        <dbReference type="ARBA" id="ARBA00075328"/>
    </source>
</evidence>
<dbReference type="Proteomes" id="UP000477680">
    <property type="component" value="Chromosome"/>
</dbReference>
<dbReference type="EC" id="2.7.7.80" evidence="9"/>
<dbReference type="SUPFAM" id="SSF69572">
    <property type="entry name" value="Activating enzymes of the ubiquitin-like proteins"/>
    <property type="match status" value="1"/>
</dbReference>
<dbReference type="Pfam" id="PF00899">
    <property type="entry name" value="ThiF"/>
    <property type="match status" value="1"/>
</dbReference>
<name>A0A6C0TZY3_9GAMM</name>
<proteinExistence type="inferred from homology"/>
<dbReference type="CDD" id="cd00757">
    <property type="entry name" value="ThiF_MoeB_HesA_family"/>
    <property type="match status" value="1"/>
</dbReference>
<evidence type="ECO:0000256" key="13">
    <source>
        <dbReference type="ARBA" id="ARBA00078531"/>
    </source>
</evidence>
<evidence type="ECO:0000256" key="9">
    <source>
        <dbReference type="ARBA" id="ARBA00066884"/>
    </source>
</evidence>
<organism evidence="15 16">
    <name type="scientific">Kineobactrum salinum</name>
    <dbReference type="NCBI Taxonomy" id="2708301"/>
    <lineage>
        <taxon>Bacteria</taxon>
        <taxon>Pseudomonadati</taxon>
        <taxon>Pseudomonadota</taxon>
        <taxon>Gammaproteobacteria</taxon>
        <taxon>Cellvibrionales</taxon>
        <taxon>Halieaceae</taxon>
        <taxon>Kineobactrum</taxon>
    </lineage>
</organism>
<evidence type="ECO:0000256" key="2">
    <source>
        <dbReference type="ARBA" id="ARBA00009919"/>
    </source>
</evidence>